<evidence type="ECO:0000313" key="7">
    <source>
        <dbReference type="EMBL" id="GJN05962.1"/>
    </source>
</evidence>
<keyword evidence="2 4" id="KW-0863">Zinc-finger</keyword>
<gene>
    <name evidence="7" type="primary">ga23641</name>
    <name evidence="7" type="ORF">PR202_ga23641</name>
</gene>
<dbReference type="InterPro" id="IPR013010">
    <property type="entry name" value="Znf_SIAH"/>
</dbReference>
<evidence type="ECO:0000256" key="5">
    <source>
        <dbReference type="SAM" id="MobiDB-lite"/>
    </source>
</evidence>
<evidence type="ECO:0000313" key="8">
    <source>
        <dbReference type="Proteomes" id="UP001054889"/>
    </source>
</evidence>
<protein>
    <recommendedName>
        <fullName evidence="6">SIAH-type domain-containing protein</fullName>
    </recommendedName>
</protein>
<dbReference type="InterPro" id="IPR013083">
    <property type="entry name" value="Znf_RING/FYVE/PHD"/>
</dbReference>
<sequence length="363" mass="40102">MSNSNTKKRKAGEPQREVEAAGGSGVANGIASGATVELESIECPICFEPLKPPVYQYWPKYYLLMLINPYVQCAVGHLICSSCCEKLPTPKKCHHCFHESIYSRCYGMEKVIESIQIPCSNFQYGCTVKTSYYQKDNHEGKCSHAPCFCPDNGCDFAGSTGVLLNHFTSVHHWPFTRFKYGLGFHVKIQDGIRVLSCEGKGGHLFLLNVSPEPSGRVISVFCIRPYDLAQKFRCDIQFSFRKKNSIHTQSSEFPVPSTDLSDGIVMNYVPCIVPNSYLDEGSKISLTLKKTSPVKISDFFAAHHVSSEEGGQEDIGGGSCISAEDGGNTPCSSKPEHAKKPNERDWQLKARNAEQGESSSNSR</sequence>
<feature type="compositionally biased region" description="Basic residues" evidence="5">
    <location>
        <begin position="1"/>
        <end position="10"/>
    </location>
</feature>
<accession>A0AAV5D6Y0</accession>
<evidence type="ECO:0000256" key="3">
    <source>
        <dbReference type="ARBA" id="ARBA00022833"/>
    </source>
</evidence>
<evidence type="ECO:0000256" key="4">
    <source>
        <dbReference type="PROSITE-ProRule" id="PRU00455"/>
    </source>
</evidence>
<dbReference type="PANTHER" id="PTHR10315:SF165">
    <property type="entry name" value="RING-TYPE E3 UBIQUITIN TRANSFERASE"/>
    <property type="match status" value="1"/>
</dbReference>
<keyword evidence="1" id="KW-0479">Metal-binding</keyword>
<dbReference type="SUPFAM" id="SSF49599">
    <property type="entry name" value="TRAF domain-like"/>
    <property type="match status" value="1"/>
</dbReference>
<keyword evidence="8" id="KW-1185">Reference proteome</keyword>
<dbReference type="Pfam" id="PF21361">
    <property type="entry name" value="Sina_ZnF"/>
    <property type="match status" value="1"/>
</dbReference>
<feature type="compositionally biased region" description="Basic and acidic residues" evidence="5">
    <location>
        <begin position="334"/>
        <end position="354"/>
    </location>
</feature>
<dbReference type="PROSITE" id="PS51081">
    <property type="entry name" value="ZF_SIAH"/>
    <property type="match status" value="1"/>
</dbReference>
<evidence type="ECO:0000256" key="2">
    <source>
        <dbReference type="ARBA" id="ARBA00022771"/>
    </source>
</evidence>
<dbReference type="GO" id="GO:0005737">
    <property type="term" value="C:cytoplasm"/>
    <property type="evidence" value="ECO:0007669"/>
    <property type="project" value="TreeGrafter"/>
</dbReference>
<reference evidence="7" key="1">
    <citation type="journal article" date="2018" name="DNA Res.">
        <title>Multiple hybrid de novo genome assembly of finger millet, an orphan allotetraploid crop.</title>
        <authorList>
            <person name="Hatakeyama M."/>
            <person name="Aluri S."/>
            <person name="Balachadran M.T."/>
            <person name="Sivarajan S.R."/>
            <person name="Patrignani A."/>
            <person name="Gruter S."/>
            <person name="Poveda L."/>
            <person name="Shimizu-Inatsugi R."/>
            <person name="Baeten J."/>
            <person name="Francoijs K.J."/>
            <person name="Nataraja K.N."/>
            <person name="Reddy Y.A.N."/>
            <person name="Phadnis S."/>
            <person name="Ravikumar R.L."/>
            <person name="Schlapbach R."/>
            <person name="Sreeman S.M."/>
            <person name="Shimizu K.K."/>
        </authorList>
    </citation>
    <scope>NUCLEOTIDE SEQUENCE</scope>
</reference>
<organism evidence="7 8">
    <name type="scientific">Eleusine coracana subsp. coracana</name>
    <dbReference type="NCBI Taxonomy" id="191504"/>
    <lineage>
        <taxon>Eukaryota</taxon>
        <taxon>Viridiplantae</taxon>
        <taxon>Streptophyta</taxon>
        <taxon>Embryophyta</taxon>
        <taxon>Tracheophyta</taxon>
        <taxon>Spermatophyta</taxon>
        <taxon>Magnoliopsida</taxon>
        <taxon>Liliopsida</taxon>
        <taxon>Poales</taxon>
        <taxon>Poaceae</taxon>
        <taxon>PACMAD clade</taxon>
        <taxon>Chloridoideae</taxon>
        <taxon>Cynodonteae</taxon>
        <taxon>Eleusininae</taxon>
        <taxon>Eleusine</taxon>
    </lineage>
</organism>
<feature type="region of interest" description="Disordered" evidence="5">
    <location>
        <begin position="307"/>
        <end position="363"/>
    </location>
</feature>
<name>A0AAV5D6Y0_ELECO</name>
<dbReference type="GO" id="GO:0061630">
    <property type="term" value="F:ubiquitin protein ligase activity"/>
    <property type="evidence" value="ECO:0007669"/>
    <property type="project" value="TreeGrafter"/>
</dbReference>
<feature type="region of interest" description="Disordered" evidence="5">
    <location>
        <begin position="1"/>
        <end position="24"/>
    </location>
</feature>
<dbReference type="PANTHER" id="PTHR10315">
    <property type="entry name" value="E3 UBIQUITIN PROTEIN LIGASE SIAH"/>
    <property type="match status" value="1"/>
</dbReference>
<dbReference type="EMBL" id="BQKI01000012">
    <property type="protein sequence ID" value="GJN05962.1"/>
    <property type="molecule type" value="Genomic_DNA"/>
</dbReference>
<dbReference type="Proteomes" id="UP001054889">
    <property type="component" value="Unassembled WGS sequence"/>
</dbReference>
<reference evidence="7" key="2">
    <citation type="submission" date="2021-12" db="EMBL/GenBank/DDBJ databases">
        <title>Resequencing data analysis of finger millet.</title>
        <authorList>
            <person name="Hatakeyama M."/>
            <person name="Aluri S."/>
            <person name="Balachadran M.T."/>
            <person name="Sivarajan S.R."/>
            <person name="Poveda L."/>
            <person name="Shimizu-Inatsugi R."/>
            <person name="Schlapbach R."/>
            <person name="Sreeman S.M."/>
            <person name="Shimizu K.K."/>
        </authorList>
    </citation>
    <scope>NUCLEOTIDE SEQUENCE</scope>
</reference>
<proteinExistence type="predicted"/>
<dbReference type="Gene3D" id="3.30.40.10">
    <property type="entry name" value="Zinc/RING finger domain, C3HC4 (zinc finger)"/>
    <property type="match status" value="1"/>
</dbReference>
<evidence type="ECO:0000256" key="1">
    <source>
        <dbReference type="ARBA" id="ARBA00022723"/>
    </source>
</evidence>
<feature type="domain" description="SIAH-type" evidence="6">
    <location>
        <begin position="114"/>
        <end position="172"/>
    </location>
</feature>
<dbReference type="GO" id="GO:0008270">
    <property type="term" value="F:zinc ion binding"/>
    <property type="evidence" value="ECO:0007669"/>
    <property type="project" value="UniProtKB-KW"/>
</dbReference>
<evidence type="ECO:0000259" key="6">
    <source>
        <dbReference type="PROSITE" id="PS51081"/>
    </source>
</evidence>
<comment type="caution">
    <text evidence="7">The sequence shown here is derived from an EMBL/GenBank/DDBJ whole genome shotgun (WGS) entry which is preliminary data.</text>
</comment>
<dbReference type="InterPro" id="IPR052088">
    <property type="entry name" value="E3_ubiquitin-ligase_SINA"/>
</dbReference>
<dbReference type="AlphaFoldDB" id="A0AAV5D6Y0"/>
<keyword evidence="3" id="KW-0862">Zinc</keyword>